<gene>
    <name evidence="1" type="ORF">PR048_020204</name>
</gene>
<evidence type="ECO:0000313" key="1">
    <source>
        <dbReference type="EMBL" id="KAJ8879596.1"/>
    </source>
</evidence>
<dbReference type="EMBL" id="JARBHB010000007">
    <property type="protein sequence ID" value="KAJ8879596.1"/>
    <property type="molecule type" value="Genomic_DNA"/>
</dbReference>
<sequence>MQIFFKCTVFFACSGRIDICCSIAQLMCIVCCIDSHRDSEDSFLTILSLLGTSMGKEIYVAVTNVCVFKEIDVSKLVCVVVCCASSTVGTDKCFVKILNIMSALLLSILSKFVCSTFRSDSARRFCWLRCGRLISGHTDQFPQLFEDAFKNAPETFIGDLFKQRNDVK</sequence>
<reference evidence="1 2" key="1">
    <citation type="submission" date="2023-02" db="EMBL/GenBank/DDBJ databases">
        <title>LHISI_Scaffold_Assembly.</title>
        <authorList>
            <person name="Stuart O.P."/>
            <person name="Cleave R."/>
            <person name="Magrath M.J.L."/>
            <person name="Mikheyev A.S."/>
        </authorList>
    </citation>
    <scope>NUCLEOTIDE SEQUENCE [LARGE SCALE GENOMIC DNA]</scope>
    <source>
        <strain evidence="1">Daus_M_001</strain>
        <tissue evidence="1">Leg muscle</tissue>
    </source>
</reference>
<dbReference type="Proteomes" id="UP001159363">
    <property type="component" value="Chromosome 6"/>
</dbReference>
<feature type="non-terminal residue" evidence="1">
    <location>
        <position position="168"/>
    </location>
</feature>
<comment type="caution">
    <text evidence="1">The sequence shown here is derived from an EMBL/GenBank/DDBJ whole genome shotgun (WGS) entry which is preliminary data.</text>
</comment>
<evidence type="ECO:0000313" key="2">
    <source>
        <dbReference type="Proteomes" id="UP001159363"/>
    </source>
</evidence>
<proteinExistence type="predicted"/>
<name>A0ABQ9H5N8_9NEOP</name>
<keyword evidence="2" id="KW-1185">Reference proteome</keyword>
<protein>
    <submittedName>
        <fullName evidence="1">Uncharacterized protein</fullName>
    </submittedName>
</protein>
<accession>A0ABQ9H5N8</accession>
<organism evidence="1 2">
    <name type="scientific">Dryococelus australis</name>
    <dbReference type="NCBI Taxonomy" id="614101"/>
    <lineage>
        <taxon>Eukaryota</taxon>
        <taxon>Metazoa</taxon>
        <taxon>Ecdysozoa</taxon>
        <taxon>Arthropoda</taxon>
        <taxon>Hexapoda</taxon>
        <taxon>Insecta</taxon>
        <taxon>Pterygota</taxon>
        <taxon>Neoptera</taxon>
        <taxon>Polyneoptera</taxon>
        <taxon>Phasmatodea</taxon>
        <taxon>Verophasmatodea</taxon>
        <taxon>Anareolatae</taxon>
        <taxon>Phasmatidae</taxon>
        <taxon>Eurycanthinae</taxon>
        <taxon>Dryococelus</taxon>
    </lineage>
</organism>